<evidence type="ECO:0000313" key="3">
    <source>
        <dbReference type="EMBL" id="MBF7811606.1"/>
    </source>
</evidence>
<reference evidence="2" key="4">
    <citation type="journal article" date="2022" name="Nat. Biotechnol.">
        <title>Carbon-negative production of acetone and isopropanol by gas fermentation at industrial pilot scale.</title>
        <authorList>
            <person name="Liew F.E."/>
            <person name="Nogle R."/>
            <person name="Abdalla T."/>
            <person name="Rasor B.J."/>
            <person name="Canter C."/>
            <person name="Jensen R.O."/>
            <person name="Wang L."/>
            <person name="Strutz J."/>
            <person name="Chirania P."/>
            <person name="De Tissera S."/>
            <person name="Mueller A.P."/>
            <person name="Ruan Z."/>
            <person name="Gao A."/>
            <person name="Tran L."/>
            <person name="Engle N.L."/>
            <person name="Bromley J.C."/>
            <person name="Daniell J."/>
            <person name="Conrado R."/>
            <person name="Tschaplinski T.J."/>
            <person name="Giannone R.J."/>
            <person name="Hettich R.L."/>
            <person name="Karim A.S."/>
            <person name="Simpson S.D."/>
            <person name="Brown S.D."/>
            <person name="Leang C."/>
            <person name="Jewett M.C."/>
            <person name="Kopke M."/>
        </authorList>
    </citation>
    <scope>NUCLEOTIDE SEQUENCE</scope>
    <source>
        <strain evidence="2">DJ015</strain>
    </source>
</reference>
<protein>
    <submittedName>
        <fullName evidence="3">DUF1275 domain-containing protein</fullName>
    </submittedName>
    <submittedName>
        <fullName evidence="4">Uncharacterized membrane protein YoaK (UPF0700 family)</fullName>
    </submittedName>
</protein>
<proteinExistence type="predicted"/>
<dbReference type="Proteomes" id="UP001194098">
    <property type="component" value="Unassembled WGS sequence"/>
</dbReference>
<sequence>MITKDIHLNAIKKMHIHTKTSESVRLGILLAIVGGFLDAYTFVCRGEVFANAQTGNLVLLGIALTKRNPGQAITALLPILAFVLGVIFTERIKDIKVPSMTFATNAERIILIIEIIVLFIIGFIPTTVPNIFVTVPISFVSSVQIASFGKLIDSPYSTAMCTGNLRSASQAAYKAFIEKDKKLAFKSIRYLVIIFFFIVGAYLGGILTLHVGGKSIWFAVVILIISVGLFSFDKYIFDHNNKEQITSVT</sequence>
<feature type="transmembrane region" description="Helical" evidence="1">
    <location>
        <begin position="70"/>
        <end position="88"/>
    </location>
</feature>
<dbReference type="InterPro" id="IPR010699">
    <property type="entry name" value="DUF1275"/>
</dbReference>
<dbReference type="Pfam" id="PF06912">
    <property type="entry name" value="DUF1275"/>
    <property type="match status" value="1"/>
</dbReference>
<dbReference type="EMBL" id="JADOEF010000003">
    <property type="protein sequence ID" value="MBF7811606.1"/>
    <property type="molecule type" value="Genomic_DNA"/>
</dbReference>
<dbReference type="EMBL" id="JABTDW010000001">
    <property type="protein sequence ID" value="NSB16235.1"/>
    <property type="molecule type" value="Genomic_DNA"/>
</dbReference>
<feature type="transmembrane region" description="Helical" evidence="1">
    <location>
        <begin position="188"/>
        <end position="209"/>
    </location>
</feature>
<dbReference type="AlphaFoldDB" id="A0A1S8QWB8"/>
<dbReference type="GeneID" id="66344306"/>
<feature type="transmembrane region" description="Helical" evidence="1">
    <location>
        <begin position="215"/>
        <end position="232"/>
    </location>
</feature>
<gene>
    <name evidence="4" type="ORF">BCD95_004494</name>
    <name evidence="2" type="ORF">HGI39_20280</name>
    <name evidence="3" type="ORF">IS491_23745</name>
</gene>
<dbReference type="EMBL" id="JABAGV010000071">
    <property type="protein sequence ID" value="MBC2476996.1"/>
    <property type="molecule type" value="Genomic_DNA"/>
</dbReference>
<evidence type="ECO:0000313" key="5">
    <source>
        <dbReference type="Proteomes" id="UP000631418"/>
    </source>
</evidence>
<dbReference type="OMA" id="GWMRHTA"/>
<evidence type="ECO:0000313" key="4">
    <source>
        <dbReference type="EMBL" id="NSB16235.1"/>
    </source>
</evidence>
<evidence type="ECO:0000256" key="1">
    <source>
        <dbReference type="SAM" id="Phobius"/>
    </source>
</evidence>
<comment type="caution">
    <text evidence="3">The sequence shown here is derived from an EMBL/GenBank/DDBJ whole genome shotgun (WGS) entry which is preliminary data.</text>
</comment>
<dbReference type="PANTHER" id="PTHR37314">
    <property type="entry name" value="SLR0142 PROTEIN"/>
    <property type="match status" value="1"/>
</dbReference>
<organism evidence="3 5">
    <name type="scientific">Clostridium beijerinckii</name>
    <name type="common">Clostridium MP</name>
    <dbReference type="NCBI Taxonomy" id="1520"/>
    <lineage>
        <taxon>Bacteria</taxon>
        <taxon>Bacillati</taxon>
        <taxon>Bacillota</taxon>
        <taxon>Clostridia</taxon>
        <taxon>Eubacteriales</taxon>
        <taxon>Clostridiaceae</taxon>
        <taxon>Clostridium</taxon>
    </lineage>
</organism>
<reference evidence="3" key="3">
    <citation type="submission" date="2020-11" db="EMBL/GenBank/DDBJ databases">
        <authorList>
            <person name="Thieme N."/>
            <person name="Liebl W."/>
            <person name="Zverlov V."/>
        </authorList>
    </citation>
    <scope>NUCLEOTIDE SEQUENCE</scope>
    <source>
        <strain evidence="3">NT08</strain>
    </source>
</reference>
<keyword evidence="1" id="KW-1133">Transmembrane helix</keyword>
<keyword evidence="1" id="KW-0812">Transmembrane</keyword>
<keyword evidence="1" id="KW-0472">Membrane</keyword>
<evidence type="ECO:0000313" key="2">
    <source>
        <dbReference type="EMBL" id="MBC2476996.1"/>
    </source>
</evidence>
<dbReference type="Proteomes" id="UP000631418">
    <property type="component" value="Unassembled WGS sequence"/>
</dbReference>
<feature type="transmembrane region" description="Helical" evidence="1">
    <location>
        <begin position="109"/>
        <end position="125"/>
    </location>
</feature>
<accession>A0A1S8QWB8</accession>
<reference evidence="4" key="2">
    <citation type="submission" date="2020-06" db="EMBL/GenBank/DDBJ databases">
        <title>Genomic insights into acetone-butanol-ethanol (ABE) fermentation by sequencing solventogenic clostridia strains.</title>
        <authorList>
            <person name="Brown S."/>
        </authorList>
    </citation>
    <scope>NUCLEOTIDE SEQUENCE</scope>
    <source>
        <strain evidence="4">DJ123</strain>
    </source>
</reference>
<dbReference type="Proteomes" id="UP000822184">
    <property type="component" value="Unassembled WGS sequence"/>
</dbReference>
<dbReference type="PANTHER" id="PTHR37314:SF4">
    <property type="entry name" value="UPF0700 TRANSMEMBRANE PROTEIN YOAK"/>
    <property type="match status" value="1"/>
</dbReference>
<reference evidence="2" key="1">
    <citation type="submission" date="2020-04" db="EMBL/GenBank/DDBJ databases">
        <authorList>
            <person name="Brown S."/>
        </authorList>
    </citation>
    <scope>NUCLEOTIDE SEQUENCE</scope>
    <source>
        <strain evidence="2">DJ015</strain>
    </source>
</reference>
<dbReference type="RefSeq" id="WP_011968648.1">
    <property type="nucleotide sequence ID" value="NZ_BKAK01000002.1"/>
</dbReference>
<feature type="transmembrane region" description="Helical" evidence="1">
    <location>
        <begin position="131"/>
        <end position="152"/>
    </location>
</feature>
<name>A0A1S8QWB8_CLOBE</name>